<accession>A0ABV5N2M3</accession>
<dbReference type="InterPro" id="IPR010982">
    <property type="entry name" value="Lambda_DNA-bd_dom_sf"/>
</dbReference>
<dbReference type="CDD" id="cd00093">
    <property type="entry name" value="HTH_XRE"/>
    <property type="match status" value="1"/>
</dbReference>
<evidence type="ECO:0000313" key="2">
    <source>
        <dbReference type="EMBL" id="MFB9464547.1"/>
    </source>
</evidence>
<name>A0ABV5N2M3_9ACTN</name>
<dbReference type="PROSITE" id="PS50943">
    <property type="entry name" value="HTH_CROC1"/>
    <property type="match status" value="1"/>
</dbReference>
<dbReference type="Gene3D" id="1.10.260.40">
    <property type="entry name" value="lambda repressor-like DNA-binding domains"/>
    <property type="match status" value="1"/>
</dbReference>
<evidence type="ECO:0000313" key="3">
    <source>
        <dbReference type="Proteomes" id="UP001589709"/>
    </source>
</evidence>
<dbReference type="InterPro" id="IPR001387">
    <property type="entry name" value="Cro/C1-type_HTH"/>
</dbReference>
<dbReference type="Pfam" id="PF13560">
    <property type="entry name" value="HTH_31"/>
    <property type="match status" value="1"/>
</dbReference>
<keyword evidence="3" id="KW-1185">Reference proteome</keyword>
<reference evidence="2 3" key="1">
    <citation type="submission" date="2024-09" db="EMBL/GenBank/DDBJ databases">
        <authorList>
            <person name="Sun Q."/>
            <person name="Mori K."/>
        </authorList>
    </citation>
    <scope>NUCLEOTIDE SEQUENCE [LARGE SCALE GENOMIC DNA]</scope>
    <source>
        <strain evidence="2 3">JCM 6917</strain>
    </source>
</reference>
<dbReference type="SUPFAM" id="SSF47413">
    <property type="entry name" value="lambda repressor-like DNA-binding domains"/>
    <property type="match status" value="1"/>
</dbReference>
<sequence>MPLDPVPDWALARQQVIGERIRTCRRAAGLSQVQLGDLVGRDHKTIHRYETAQTSPNLLDLILIAHAVGVPLAELTG</sequence>
<dbReference type="SMART" id="SM00530">
    <property type="entry name" value="HTH_XRE"/>
    <property type="match status" value="1"/>
</dbReference>
<protein>
    <submittedName>
        <fullName evidence="2">Helix-turn-helix domain-containing protein</fullName>
    </submittedName>
</protein>
<proteinExistence type="predicted"/>
<evidence type="ECO:0000259" key="1">
    <source>
        <dbReference type="PROSITE" id="PS50943"/>
    </source>
</evidence>
<dbReference type="EMBL" id="JBHMCY010000031">
    <property type="protein sequence ID" value="MFB9464547.1"/>
    <property type="molecule type" value="Genomic_DNA"/>
</dbReference>
<comment type="caution">
    <text evidence="2">The sequence shown here is derived from an EMBL/GenBank/DDBJ whole genome shotgun (WGS) entry which is preliminary data.</text>
</comment>
<gene>
    <name evidence="2" type="ORF">ACFF45_17975</name>
</gene>
<dbReference type="Proteomes" id="UP001589709">
    <property type="component" value="Unassembled WGS sequence"/>
</dbReference>
<organism evidence="2 3">
    <name type="scientific">Streptomyces cinereospinus</name>
    <dbReference type="NCBI Taxonomy" id="285561"/>
    <lineage>
        <taxon>Bacteria</taxon>
        <taxon>Bacillati</taxon>
        <taxon>Actinomycetota</taxon>
        <taxon>Actinomycetes</taxon>
        <taxon>Kitasatosporales</taxon>
        <taxon>Streptomycetaceae</taxon>
        <taxon>Streptomyces</taxon>
    </lineage>
</organism>
<dbReference type="RefSeq" id="WP_381347125.1">
    <property type="nucleotide sequence ID" value="NZ_JBHMCY010000031.1"/>
</dbReference>
<feature type="domain" description="HTH cro/C1-type" evidence="1">
    <location>
        <begin position="21"/>
        <end position="75"/>
    </location>
</feature>